<organism evidence="1 2">
    <name type="scientific">Yersinia aleksiciae</name>
    <dbReference type="NCBI Taxonomy" id="263819"/>
    <lineage>
        <taxon>Bacteria</taxon>
        <taxon>Pseudomonadati</taxon>
        <taxon>Pseudomonadota</taxon>
        <taxon>Gammaproteobacteria</taxon>
        <taxon>Enterobacterales</taxon>
        <taxon>Yersiniaceae</taxon>
        <taxon>Yersinia</taxon>
    </lineage>
</organism>
<accession>A0A0T9V1E8</accession>
<proteinExistence type="predicted"/>
<dbReference type="AlphaFoldDB" id="A0A0T9V1E8"/>
<evidence type="ECO:0000313" key="1">
    <source>
        <dbReference type="EMBL" id="CNL94401.1"/>
    </source>
</evidence>
<gene>
    <name evidence="1" type="ORF">ERS008460_04164</name>
</gene>
<name>A0A0T9V1E8_YERAE</name>
<evidence type="ECO:0000313" key="2">
    <source>
        <dbReference type="Proteomes" id="UP000040088"/>
    </source>
</evidence>
<protein>
    <submittedName>
        <fullName evidence="1">Uncharacterized protein</fullName>
    </submittedName>
</protein>
<sequence>MTIRIRDYPQLKAAAWFIADDAEFTDEETLAFYERNWKYIDVDRLEPHEQALIDRLIREVGNGILNV</sequence>
<reference evidence="2" key="1">
    <citation type="submission" date="2015-03" db="EMBL/GenBank/DDBJ databases">
        <authorList>
            <consortium name="Pathogen Informatics"/>
        </authorList>
    </citation>
    <scope>NUCLEOTIDE SEQUENCE [LARGE SCALE GENOMIC DNA]</scope>
    <source>
        <strain evidence="2">IP27925</strain>
    </source>
</reference>
<dbReference type="Proteomes" id="UP000040088">
    <property type="component" value="Unassembled WGS sequence"/>
</dbReference>
<dbReference type="EMBL" id="CQEM01000037">
    <property type="protein sequence ID" value="CNL94401.1"/>
    <property type="molecule type" value="Genomic_DNA"/>
</dbReference>